<gene>
    <name evidence="13" type="ORF">ACE11A_16770</name>
</gene>
<evidence type="ECO:0000256" key="11">
    <source>
        <dbReference type="SAM" id="MobiDB-lite"/>
    </source>
</evidence>
<dbReference type="InterPro" id="IPR024187">
    <property type="entry name" value="Sig_transdc_resp-reg_cit/mal"/>
</dbReference>
<protein>
    <recommendedName>
        <fullName evidence="9">Transcriptional regulatory protein</fullName>
    </recommendedName>
</protein>
<evidence type="ECO:0000256" key="1">
    <source>
        <dbReference type="ARBA" id="ARBA00004496"/>
    </source>
</evidence>
<keyword evidence="7 9" id="KW-0010">Activator</keyword>
<dbReference type="InterPro" id="IPR036388">
    <property type="entry name" value="WH-like_DNA-bd_sf"/>
</dbReference>
<dbReference type="InterPro" id="IPR011006">
    <property type="entry name" value="CheY-like_superfamily"/>
</dbReference>
<feature type="modified residue" description="4-aspartylphosphate" evidence="10">
    <location>
        <position position="54"/>
    </location>
</feature>
<dbReference type="Gene3D" id="3.40.50.2300">
    <property type="match status" value="1"/>
</dbReference>
<name>A0ABV4ZPE7_9ACTN</name>
<dbReference type="PANTHER" id="PTHR45526">
    <property type="entry name" value="TRANSCRIPTIONAL REGULATORY PROTEIN DPIA"/>
    <property type="match status" value="1"/>
</dbReference>
<feature type="region of interest" description="Disordered" evidence="11">
    <location>
        <begin position="207"/>
        <end position="231"/>
    </location>
</feature>
<dbReference type="InterPro" id="IPR001789">
    <property type="entry name" value="Sig_transdc_resp-reg_receiver"/>
</dbReference>
<dbReference type="CDD" id="cd19925">
    <property type="entry name" value="REC_citrate_TCS"/>
    <property type="match status" value="1"/>
</dbReference>
<evidence type="ECO:0000256" key="7">
    <source>
        <dbReference type="ARBA" id="ARBA00023159"/>
    </source>
</evidence>
<keyword evidence="8 9" id="KW-0804">Transcription</keyword>
<dbReference type="EMBL" id="JBHGBT010000015">
    <property type="protein sequence ID" value="MFB4195997.1"/>
    <property type="molecule type" value="Genomic_DNA"/>
</dbReference>
<evidence type="ECO:0000313" key="14">
    <source>
        <dbReference type="Proteomes" id="UP001577267"/>
    </source>
</evidence>
<evidence type="ECO:0000256" key="9">
    <source>
        <dbReference type="PIRNR" id="PIRNR006171"/>
    </source>
</evidence>
<organism evidence="13 14">
    <name type="scientific">Streptomyces carpaticus</name>
    <dbReference type="NCBI Taxonomy" id="285558"/>
    <lineage>
        <taxon>Bacteria</taxon>
        <taxon>Bacillati</taxon>
        <taxon>Actinomycetota</taxon>
        <taxon>Actinomycetes</taxon>
        <taxon>Kitasatosporales</taxon>
        <taxon>Streptomycetaceae</taxon>
        <taxon>Streptomyces</taxon>
    </lineage>
</organism>
<keyword evidence="5 9" id="KW-0805">Transcription regulation</keyword>
<dbReference type="InterPro" id="IPR036390">
    <property type="entry name" value="WH_DNA-bd_sf"/>
</dbReference>
<keyword evidence="14" id="KW-1185">Reference proteome</keyword>
<reference evidence="13 14" key="1">
    <citation type="submission" date="2024-09" db="EMBL/GenBank/DDBJ databases">
        <title>Draft genome sequence of multifaceted antimicrobials producing Streptomyces sp. strain FH1.</title>
        <authorList>
            <person name="Hassan F."/>
            <person name="Ali H."/>
            <person name="Hassan N."/>
            <person name="Nawaz A."/>
        </authorList>
    </citation>
    <scope>NUCLEOTIDE SEQUENCE [LARGE SCALE GENOMIC DNA]</scope>
    <source>
        <strain evidence="13 14">FH1</strain>
    </source>
</reference>
<comment type="subcellular location">
    <subcellularLocation>
        <location evidence="1 9">Cytoplasm</location>
    </subcellularLocation>
</comment>
<proteinExistence type="predicted"/>
<dbReference type="PIRSF" id="PIRSF006171">
    <property type="entry name" value="RR_citrat_malat"/>
    <property type="match status" value="1"/>
</dbReference>
<dbReference type="Gene3D" id="1.10.10.10">
    <property type="entry name" value="Winged helix-like DNA-binding domain superfamily/Winged helix DNA-binding domain"/>
    <property type="match status" value="1"/>
</dbReference>
<evidence type="ECO:0000256" key="5">
    <source>
        <dbReference type="ARBA" id="ARBA00023015"/>
    </source>
</evidence>
<evidence type="ECO:0000259" key="12">
    <source>
        <dbReference type="PROSITE" id="PS50110"/>
    </source>
</evidence>
<keyword evidence="6 9" id="KW-0238">DNA-binding</keyword>
<dbReference type="Pfam" id="PF00072">
    <property type="entry name" value="Response_reg"/>
    <property type="match status" value="1"/>
</dbReference>
<dbReference type="SUPFAM" id="SSF52172">
    <property type="entry name" value="CheY-like"/>
    <property type="match status" value="1"/>
</dbReference>
<dbReference type="SMART" id="SM00448">
    <property type="entry name" value="REC"/>
    <property type="match status" value="1"/>
</dbReference>
<evidence type="ECO:0000256" key="8">
    <source>
        <dbReference type="ARBA" id="ARBA00023163"/>
    </source>
</evidence>
<accession>A0ABV4ZPE7</accession>
<evidence type="ECO:0000256" key="6">
    <source>
        <dbReference type="ARBA" id="ARBA00023125"/>
    </source>
</evidence>
<dbReference type="Pfam" id="PF09339">
    <property type="entry name" value="HTH_IclR"/>
    <property type="match status" value="1"/>
</dbReference>
<keyword evidence="4 9" id="KW-0902">Two-component regulatory system</keyword>
<keyword evidence="2 9" id="KW-0963">Cytoplasm</keyword>
<sequence>MISTLVVEDDPRIADAHAQFTGRVPGFAVAGTVHRGSEALDFLERRPVDLVLLDFYLPDMTGLDVCRGLRAHGHLADIIAVTSARDVQIVRSALAYGVVQYLLKPFTFAAFRDKLERYAEYRRRLAGHGRTAAQQDLDRAFGALRGSVGGPLPKGMSNQTLSSVVDALREHAPRGLTASETADRLGMARVTTRRYLEHLAGQGLVSRRPRYGTQGRPEHVYHWSDPAAGRA</sequence>
<evidence type="ECO:0000256" key="2">
    <source>
        <dbReference type="ARBA" id="ARBA00022490"/>
    </source>
</evidence>
<evidence type="ECO:0000256" key="3">
    <source>
        <dbReference type="ARBA" id="ARBA00022553"/>
    </source>
</evidence>
<dbReference type="Proteomes" id="UP001577267">
    <property type="component" value="Unassembled WGS sequence"/>
</dbReference>
<dbReference type="RefSeq" id="WP_375063917.1">
    <property type="nucleotide sequence ID" value="NZ_JBHGBT010000015.1"/>
</dbReference>
<feature type="domain" description="Response regulatory" evidence="12">
    <location>
        <begin position="3"/>
        <end position="119"/>
    </location>
</feature>
<dbReference type="PROSITE" id="PS50110">
    <property type="entry name" value="RESPONSE_REGULATORY"/>
    <property type="match status" value="1"/>
</dbReference>
<dbReference type="PANTHER" id="PTHR45526:SF1">
    <property type="entry name" value="TRANSCRIPTIONAL REGULATORY PROTEIN DCUR-RELATED"/>
    <property type="match status" value="1"/>
</dbReference>
<keyword evidence="3 10" id="KW-0597">Phosphoprotein</keyword>
<dbReference type="InterPro" id="IPR051271">
    <property type="entry name" value="2C-system_Tx_regulators"/>
</dbReference>
<evidence type="ECO:0000256" key="4">
    <source>
        <dbReference type="ARBA" id="ARBA00023012"/>
    </source>
</evidence>
<dbReference type="InterPro" id="IPR005471">
    <property type="entry name" value="Tscrpt_reg_IclR_N"/>
</dbReference>
<evidence type="ECO:0000256" key="10">
    <source>
        <dbReference type="PROSITE-ProRule" id="PRU00169"/>
    </source>
</evidence>
<dbReference type="SUPFAM" id="SSF46785">
    <property type="entry name" value="Winged helix' DNA-binding domain"/>
    <property type="match status" value="1"/>
</dbReference>
<comment type="caution">
    <text evidence="13">The sequence shown here is derived from an EMBL/GenBank/DDBJ whole genome shotgun (WGS) entry which is preliminary data.</text>
</comment>
<evidence type="ECO:0000313" key="13">
    <source>
        <dbReference type="EMBL" id="MFB4195997.1"/>
    </source>
</evidence>